<feature type="domain" description="Alpha-L-arabinofuranosidase 1 catalytic" evidence="2">
    <location>
        <begin position="97"/>
        <end position="274"/>
    </location>
</feature>
<comment type="caution">
    <text evidence="3">The sequence shown here is derived from an EMBL/GenBank/DDBJ whole genome shotgun (WGS) entry which is preliminary data.</text>
</comment>
<protein>
    <submittedName>
        <fullName evidence="3">Alpha-L-arabinofuranosidase</fullName>
    </submittedName>
</protein>
<dbReference type="SUPFAM" id="SSF51445">
    <property type="entry name" value="(Trans)glycosidases"/>
    <property type="match status" value="1"/>
</dbReference>
<dbReference type="InterPro" id="IPR055235">
    <property type="entry name" value="ASD1_cat"/>
</dbReference>
<keyword evidence="1" id="KW-0732">Signal</keyword>
<evidence type="ECO:0000313" key="4">
    <source>
        <dbReference type="Proteomes" id="UP000652755"/>
    </source>
</evidence>
<feature type="chain" id="PRO_5047091448" evidence="1">
    <location>
        <begin position="24"/>
        <end position="555"/>
    </location>
</feature>
<evidence type="ECO:0000313" key="3">
    <source>
        <dbReference type="EMBL" id="MBC6109952.1"/>
    </source>
</evidence>
<dbReference type="InterPro" id="IPR013780">
    <property type="entry name" value="Glyco_hydro_b"/>
</dbReference>
<evidence type="ECO:0000259" key="2">
    <source>
        <dbReference type="Pfam" id="PF22848"/>
    </source>
</evidence>
<accession>A0ABR7KPD6</accession>
<evidence type="ECO:0000256" key="1">
    <source>
        <dbReference type="SAM" id="SignalP"/>
    </source>
</evidence>
<feature type="signal peptide" evidence="1">
    <location>
        <begin position="1"/>
        <end position="23"/>
    </location>
</feature>
<dbReference type="Pfam" id="PF22848">
    <property type="entry name" value="ASD1_dom"/>
    <property type="match status" value="1"/>
</dbReference>
<dbReference type="InterPro" id="IPR017853">
    <property type="entry name" value="GH"/>
</dbReference>
<dbReference type="RefSeq" id="WP_187070427.1">
    <property type="nucleotide sequence ID" value="NZ_JACRYL010000004.1"/>
</dbReference>
<name>A0ABR7KPD6_9SPHI</name>
<dbReference type="PANTHER" id="PTHR43576:SF3">
    <property type="entry name" value="ALPHA-L-ARABINOFURANOSIDASE C"/>
    <property type="match status" value="1"/>
</dbReference>
<proteinExistence type="predicted"/>
<dbReference type="EMBL" id="JACRYL010000004">
    <property type="protein sequence ID" value="MBC6109952.1"/>
    <property type="molecule type" value="Genomic_DNA"/>
</dbReference>
<keyword evidence="4" id="KW-1185">Reference proteome</keyword>
<reference evidence="3 4" key="1">
    <citation type="submission" date="2020-08" db="EMBL/GenBank/DDBJ databases">
        <authorList>
            <person name="Sun Q."/>
            <person name="Inoue M."/>
        </authorList>
    </citation>
    <scope>NUCLEOTIDE SEQUENCE [LARGE SCALE GENOMIC DNA]</scope>
    <source>
        <strain evidence="3 4">CCM 8938</strain>
    </source>
</reference>
<sequence length="555" mass="61935">MMFQKNILYFLLTGLTTAWSSLAFGQNPQGFFLNDAVRKKVEQPDYVKHKPSDKPVSLAVNLDAKQTNGLISKYIYGTNSNTYMGPIVDQTELLENIKNLSPKIIRFPGGNLSNVYFWNASKNKRPADVPQVILYGDDRPVKPENLWYGISDDQNSFSLDRYYQLLKATNTAGIICVNYSYARYGTGSAPVQNAAHLAADWVRFDKGKTKFWEIGNENYGTWQAGYKIDTLQNKDHQPEFISGKLYGEHLKVFADSMKAAAKEIKSEIFIGAVMIETAKDKSWEGGITKNWIDGLLKSAGSEIDYYVLHSYYTPYNQNSTPEIILNSATTETAKMVSYMKELSSVYHLPEKPLALTEWNIFASGAKQSCSFINGMHAAIVLGELSNLKFGMASRWDLANAYSNGDDHGMFNKGDEPGVPLWNPRPVYYYMYYFQRFFGDELLKTNSPTNGDVLTYASKFSSGEMGVVIVNKGSSEQVIELDIANFKPLKTYFLYSLTGGNDNGAFSQKVLVNGETTKYSAGGPPNPKKVKALSASSTGKIKFESAPLSVQYLLIE</sequence>
<dbReference type="Gene3D" id="3.20.20.80">
    <property type="entry name" value="Glycosidases"/>
    <property type="match status" value="1"/>
</dbReference>
<dbReference type="Proteomes" id="UP000652755">
    <property type="component" value="Unassembled WGS sequence"/>
</dbReference>
<gene>
    <name evidence="3" type="ORF">H7U22_05915</name>
</gene>
<organism evidence="3 4">
    <name type="scientific">Pedobacter fastidiosus</name>
    <dbReference type="NCBI Taxonomy" id="2765361"/>
    <lineage>
        <taxon>Bacteria</taxon>
        <taxon>Pseudomonadati</taxon>
        <taxon>Bacteroidota</taxon>
        <taxon>Sphingobacteriia</taxon>
        <taxon>Sphingobacteriales</taxon>
        <taxon>Sphingobacteriaceae</taxon>
        <taxon>Pedobacter</taxon>
    </lineage>
</organism>
<dbReference type="PANTHER" id="PTHR43576">
    <property type="entry name" value="ALPHA-L-ARABINOFURANOSIDASE C-RELATED"/>
    <property type="match status" value="1"/>
</dbReference>
<dbReference type="Gene3D" id="2.60.40.1180">
    <property type="entry name" value="Golgi alpha-mannosidase II"/>
    <property type="match status" value="1"/>
</dbReference>